<feature type="compositionally biased region" description="Pro residues" evidence="1">
    <location>
        <begin position="115"/>
        <end position="125"/>
    </location>
</feature>
<organism evidence="2 3">
    <name type="scientific">Austropuccinia psidii MF-1</name>
    <dbReference type="NCBI Taxonomy" id="1389203"/>
    <lineage>
        <taxon>Eukaryota</taxon>
        <taxon>Fungi</taxon>
        <taxon>Dikarya</taxon>
        <taxon>Basidiomycota</taxon>
        <taxon>Pucciniomycotina</taxon>
        <taxon>Pucciniomycetes</taxon>
        <taxon>Pucciniales</taxon>
        <taxon>Sphaerophragmiaceae</taxon>
        <taxon>Austropuccinia</taxon>
    </lineage>
</organism>
<name>A0A9Q3EWQ8_9BASI</name>
<keyword evidence="3" id="KW-1185">Reference proteome</keyword>
<proteinExistence type="predicted"/>
<feature type="region of interest" description="Disordered" evidence="1">
    <location>
        <begin position="71"/>
        <end position="147"/>
    </location>
</feature>
<dbReference type="Proteomes" id="UP000765509">
    <property type="component" value="Unassembled WGS sequence"/>
</dbReference>
<sequence length="226" mass="24867">MPNTCDACQQATRNVHSLSAPSDHASRGVLSQDALARTPLWSRMMKPYPSANGHWDPKQADRNDSRRLALSPQNKTHQIPPDKTLPFLGCLTSKPRGNPLQARVAPDEPSQTKEPPIPGPSPSSQPPEDVTTRKPEPEVAPTQSMGEPFGKSPLLFLHSYQVFLTFSSTISSSSRHSLLDNYHCQYARWFPPPSAPKNPNASSPGCKAPLIPTMTLTRNLPTYDRL</sequence>
<evidence type="ECO:0000313" key="2">
    <source>
        <dbReference type="EMBL" id="MBW0530850.1"/>
    </source>
</evidence>
<dbReference type="EMBL" id="AVOT02036361">
    <property type="protein sequence ID" value="MBW0530850.1"/>
    <property type="molecule type" value="Genomic_DNA"/>
</dbReference>
<accession>A0A9Q3EWQ8</accession>
<comment type="caution">
    <text evidence="2">The sequence shown here is derived from an EMBL/GenBank/DDBJ whole genome shotgun (WGS) entry which is preliminary data.</text>
</comment>
<evidence type="ECO:0000313" key="3">
    <source>
        <dbReference type="Proteomes" id="UP000765509"/>
    </source>
</evidence>
<reference evidence="2" key="1">
    <citation type="submission" date="2021-03" db="EMBL/GenBank/DDBJ databases">
        <title>Draft genome sequence of rust myrtle Austropuccinia psidii MF-1, a brazilian biotype.</title>
        <authorList>
            <person name="Quecine M.C."/>
            <person name="Pachon D.M.R."/>
            <person name="Bonatelli M.L."/>
            <person name="Correr F.H."/>
            <person name="Franceschini L.M."/>
            <person name="Leite T.F."/>
            <person name="Margarido G.R.A."/>
            <person name="Almeida C.A."/>
            <person name="Ferrarezi J.A."/>
            <person name="Labate C.A."/>
        </authorList>
    </citation>
    <scope>NUCLEOTIDE SEQUENCE</scope>
    <source>
        <strain evidence="2">MF-1</strain>
    </source>
</reference>
<gene>
    <name evidence="2" type="ORF">O181_070565</name>
</gene>
<protein>
    <submittedName>
        <fullName evidence="2">Uncharacterized protein</fullName>
    </submittedName>
</protein>
<evidence type="ECO:0000256" key="1">
    <source>
        <dbReference type="SAM" id="MobiDB-lite"/>
    </source>
</evidence>
<dbReference type="AlphaFoldDB" id="A0A9Q3EWQ8"/>